<dbReference type="Gene3D" id="1.25.40.10">
    <property type="entry name" value="Tetratricopeptide repeat domain"/>
    <property type="match status" value="3"/>
</dbReference>
<evidence type="ECO:0000313" key="5">
    <source>
        <dbReference type="Proteomes" id="UP000664859"/>
    </source>
</evidence>
<dbReference type="InterPro" id="IPR011990">
    <property type="entry name" value="TPR-like_helical_dom_sf"/>
</dbReference>
<comment type="caution">
    <text evidence="4">The sequence shown here is derived from an EMBL/GenBank/DDBJ whole genome shotgun (WGS) entry which is preliminary data.</text>
</comment>
<dbReference type="InterPro" id="IPR036063">
    <property type="entry name" value="Smr_dom_sf"/>
</dbReference>
<dbReference type="EMBL" id="JAFCMP010000223">
    <property type="protein sequence ID" value="KAG5182810.1"/>
    <property type="molecule type" value="Genomic_DNA"/>
</dbReference>
<dbReference type="NCBIfam" id="TIGR00756">
    <property type="entry name" value="PPR"/>
    <property type="match status" value="3"/>
</dbReference>
<keyword evidence="5" id="KW-1185">Reference proteome</keyword>
<dbReference type="AlphaFoldDB" id="A0A835Z0J2"/>
<feature type="repeat" description="PPR" evidence="2">
    <location>
        <begin position="318"/>
        <end position="352"/>
    </location>
</feature>
<dbReference type="PANTHER" id="PTHR47447:SF17">
    <property type="entry name" value="OS12G0638900 PROTEIN"/>
    <property type="match status" value="1"/>
</dbReference>
<dbReference type="Proteomes" id="UP000664859">
    <property type="component" value="Unassembled WGS sequence"/>
</dbReference>
<protein>
    <recommendedName>
        <fullName evidence="3">PROP1-like PPR domain-containing protein</fullName>
    </recommendedName>
</protein>
<accession>A0A835Z0J2</accession>
<evidence type="ECO:0000256" key="1">
    <source>
        <dbReference type="ARBA" id="ARBA00022737"/>
    </source>
</evidence>
<feature type="repeat" description="PPR" evidence="2">
    <location>
        <begin position="248"/>
        <end position="278"/>
    </location>
</feature>
<sequence>MLCAGVRLLTTVRLTARCPAQTAWSLARHFSAGDASSGRKPPLHDAQSSERIATYDFKKLSSSPLGARIMALNRKGKWEAAVKAFQDAEAKHHKPTVSENRALLFALARNGNTADAWAAVHRLRGMGALTAFDYEYALQAHEKSRHWSGALRLLSHMDKKNIKWTIRACSHALLTLGFAGRMNAALQLLDKMCERGLSPHPDSYLQLIGECRRSSSRQKVRDAGDSRGGSKQAVAMLQHMKQTGTKPDIRHFTAVVDACGKAGDWIDALDVFQQMQLELVPNVRSYNTLINCYATAKNPGEAEEVLAEMIQSAAVTPNAISFNSLMKAYYRSGRLDEAELIIDRMRAAGVQPMLSTWAAIIHAAEAHGDLKKADDLYADALSSGTINPYKPLQSTVTVTDIKLASGKSATMGCIMDLHELNPATGRAAVRHELQLRQVCAARRQIPLHIITGQGDGQLQRAVCETLRSQGIAPLYAKGNPGQIYVHPTKLGTRVTAGGP</sequence>
<dbReference type="OrthoDB" id="42736at2759"/>
<dbReference type="InterPro" id="IPR033443">
    <property type="entry name" value="PROP1-like_PPR_dom"/>
</dbReference>
<proteinExistence type="predicted"/>
<dbReference type="SUPFAM" id="SSF48452">
    <property type="entry name" value="TPR-like"/>
    <property type="match status" value="1"/>
</dbReference>
<feature type="domain" description="PROP1-like PPR" evidence="3">
    <location>
        <begin position="251"/>
        <end position="375"/>
    </location>
</feature>
<evidence type="ECO:0000256" key="2">
    <source>
        <dbReference type="PROSITE-ProRule" id="PRU00708"/>
    </source>
</evidence>
<dbReference type="PANTHER" id="PTHR47447">
    <property type="entry name" value="OS03G0856100 PROTEIN"/>
    <property type="match status" value="1"/>
</dbReference>
<reference evidence="4" key="1">
    <citation type="submission" date="2021-02" db="EMBL/GenBank/DDBJ databases">
        <title>First Annotated Genome of the Yellow-green Alga Tribonema minus.</title>
        <authorList>
            <person name="Mahan K.M."/>
        </authorList>
    </citation>
    <scope>NUCLEOTIDE SEQUENCE</scope>
    <source>
        <strain evidence="4">UTEX B ZZ1240</strain>
    </source>
</reference>
<evidence type="ECO:0000259" key="3">
    <source>
        <dbReference type="Pfam" id="PF17177"/>
    </source>
</evidence>
<keyword evidence="1" id="KW-0677">Repeat</keyword>
<dbReference type="Pfam" id="PF13812">
    <property type="entry name" value="PPR_3"/>
    <property type="match status" value="1"/>
</dbReference>
<feature type="repeat" description="PPR" evidence="2">
    <location>
        <begin position="282"/>
        <end position="316"/>
    </location>
</feature>
<gene>
    <name evidence="4" type="ORF">JKP88DRAFT_317165</name>
</gene>
<organism evidence="4 5">
    <name type="scientific">Tribonema minus</name>
    <dbReference type="NCBI Taxonomy" id="303371"/>
    <lineage>
        <taxon>Eukaryota</taxon>
        <taxon>Sar</taxon>
        <taxon>Stramenopiles</taxon>
        <taxon>Ochrophyta</taxon>
        <taxon>PX clade</taxon>
        <taxon>Xanthophyceae</taxon>
        <taxon>Tribonematales</taxon>
        <taxon>Tribonemataceae</taxon>
        <taxon>Tribonema</taxon>
    </lineage>
</organism>
<name>A0A835Z0J2_9STRA</name>
<dbReference type="Pfam" id="PF17177">
    <property type="entry name" value="PPR_long"/>
    <property type="match status" value="1"/>
</dbReference>
<evidence type="ECO:0000313" key="4">
    <source>
        <dbReference type="EMBL" id="KAG5182810.1"/>
    </source>
</evidence>
<dbReference type="SUPFAM" id="SSF81901">
    <property type="entry name" value="HCP-like"/>
    <property type="match status" value="1"/>
</dbReference>
<dbReference type="PROSITE" id="PS51375">
    <property type="entry name" value="PPR"/>
    <property type="match status" value="3"/>
</dbReference>
<dbReference type="InterPro" id="IPR002885">
    <property type="entry name" value="PPR_rpt"/>
</dbReference>
<dbReference type="SUPFAM" id="SSF160443">
    <property type="entry name" value="SMR domain-like"/>
    <property type="match status" value="1"/>
</dbReference>